<dbReference type="Proteomes" id="UP001219525">
    <property type="component" value="Unassembled WGS sequence"/>
</dbReference>
<dbReference type="InterPro" id="IPR001810">
    <property type="entry name" value="F-box_dom"/>
</dbReference>
<sequence>MPSFILLPSDLLLQIFAILIDLDDSSPETLEPVVLRLSSLCKSLRDIVVNSPTLWSRIRLRNSQDLSGVRLFLERSATCLLDVSIFSDVFVELALPGIIQNYSVARWRTLTLRAPVSSQITRFLQAISNFPTPELLHVQLLPHDYEYCGERHTPILSNASETLRTLTMYGCLSCLPPLPHLTTVNLFRFHCNYEELHALIQGSPNLTTLILGALMDLELYEAMASRPWIEATALRFLAVGFTNTHLNPSYKQPLLSLLSAPNLEFLEVNGTRADCGDFSWKSFPELHVLCLRNMHCEKTDAAVYRSFTKITRVELTNVGGIKSLLAPEEGGGMLWPNLQTLVCWPVYEDLSYLRLMDGRPRLTLVVPEQRRDNPDVLEMASRGTHCVRFCSEKPAGLIRPEDFARTEWEDDEEDWSDEDVSDFSGEDLEYDLDYEYEFNGMEEADYSFDDDDEGLEGVEGWY</sequence>
<dbReference type="SUPFAM" id="SSF52047">
    <property type="entry name" value="RNI-like"/>
    <property type="match status" value="1"/>
</dbReference>
<evidence type="ECO:0000313" key="4">
    <source>
        <dbReference type="Proteomes" id="UP001219525"/>
    </source>
</evidence>
<evidence type="ECO:0000259" key="2">
    <source>
        <dbReference type="Pfam" id="PF12937"/>
    </source>
</evidence>
<feature type="signal peptide" evidence="1">
    <location>
        <begin position="1"/>
        <end position="17"/>
    </location>
</feature>
<comment type="caution">
    <text evidence="3">The sequence shown here is derived from an EMBL/GenBank/DDBJ whole genome shotgun (WGS) entry which is preliminary data.</text>
</comment>
<dbReference type="InterPro" id="IPR032675">
    <property type="entry name" value="LRR_dom_sf"/>
</dbReference>
<dbReference type="AlphaFoldDB" id="A0AAD7E2S7"/>
<dbReference type="Gene3D" id="3.80.10.10">
    <property type="entry name" value="Ribonuclease Inhibitor"/>
    <property type="match status" value="1"/>
</dbReference>
<evidence type="ECO:0000313" key="3">
    <source>
        <dbReference type="EMBL" id="KAJ7225572.1"/>
    </source>
</evidence>
<feature type="domain" description="F-box" evidence="2">
    <location>
        <begin position="6"/>
        <end position="61"/>
    </location>
</feature>
<dbReference type="Pfam" id="PF12937">
    <property type="entry name" value="F-box-like"/>
    <property type="match status" value="1"/>
</dbReference>
<keyword evidence="1" id="KW-0732">Signal</keyword>
<name>A0AAD7E2S7_9AGAR</name>
<feature type="chain" id="PRO_5042137523" description="F-box domain-containing protein" evidence="1">
    <location>
        <begin position="18"/>
        <end position="462"/>
    </location>
</feature>
<dbReference type="PANTHER" id="PTHR38926:SF72">
    <property type="entry name" value="IM:7136021-RELATED"/>
    <property type="match status" value="1"/>
</dbReference>
<gene>
    <name evidence="3" type="ORF">GGX14DRAFT_556347</name>
</gene>
<reference evidence="3" key="1">
    <citation type="submission" date="2023-03" db="EMBL/GenBank/DDBJ databases">
        <title>Massive genome expansion in bonnet fungi (Mycena s.s.) driven by repeated elements and novel gene families across ecological guilds.</title>
        <authorList>
            <consortium name="Lawrence Berkeley National Laboratory"/>
            <person name="Harder C.B."/>
            <person name="Miyauchi S."/>
            <person name="Viragh M."/>
            <person name="Kuo A."/>
            <person name="Thoen E."/>
            <person name="Andreopoulos B."/>
            <person name="Lu D."/>
            <person name="Skrede I."/>
            <person name="Drula E."/>
            <person name="Henrissat B."/>
            <person name="Morin E."/>
            <person name="Kohler A."/>
            <person name="Barry K."/>
            <person name="LaButti K."/>
            <person name="Morin E."/>
            <person name="Salamov A."/>
            <person name="Lipzen A."/>
            <person name="Mereny Z."/>
            <person name="Hegedus B."/>
            <person name="Baldrian P."/>
            <person name="Stursova M."/>
            <person name="Weitz H."/>
            <person name="Taylor A."/>
            <person name="Grigoriev I.V."/>
            <person name="Nagy L.G."/>
            <person name="Martin F."/>
            <person name="Kauserud H."/>
        </authorList>
    </citation>
    <scope>NUCLEOTIDE SEQUENCE</scope>
    <source>
        <strain evidence="3">9144</strain>
    </source>
</reference>
<proteinExistence type="predicted"/>
<keyword evidence="4" id="KW-1185">Reference proteome</keyword>
<protein>
    <recommendedName>
        <fullName evidence="2">F-box domain-containing protein</fullName>
    </recommendedName>
</protein>
<accession>A0AAD7E2S7</accession>
<dbReference type="PANTHER" id="PTHR38926">
    <property type="entry name" value="F-BOX DOMAIN CONTAINING PROTEIN, EXPRESSED"/>
    <property type="match status" value="1"/>
</dbReference>
<dbReference type="EMBL" id="JARJCW010000004">
    <property type="protein sequence ID" value="KAJ7225572.1"/>
    <property type="molecule type" value="Genomic_DNA"/>
</dbReference>
<organism evidence="3 4">
    <name type="scientific">Mycena pura</name>
    <dbReference type="NCBI Taxonomy" id="153505"/>
    <lineage>
        <taxon>Eukaryota</taxon>
        <taxon>Fungi</taxon>
        <taxon>Dikarya</taxon>
        <taxon>Basidiomycota</taxon>
        <taxon>Agaricomycotina</taxon>
        <taxon>Agaricomycetes</taxon>
        <taxon>Agaricomycetidae</taxon>
        <taxon>Agaricales</taxon>
        <taxon>Marasmiineae</taxon>
        <taxon>Mycenaceae</taxon>
        <taxon>Mycena</taxon>
    </lineage>
</organism>
<evidence type="ECO:0000256" key="1">
    <source>
        <dbReference type="SAM" id="SignalP"/>
    </source>
</evidence>